<dbReference type="STRING" id="585529.HMPREF0291_11682"/>
<reference evidence="2" key="1">
    <citation type="submission" date="2010-06" db="EMBL/GenBank/DDBJ databases">
        <authorList>
            <person name="Muzny D."/>
            <person name="Qin X."/>
            <person name="Buhay C."/>
            <person name="Dugan-Rocha S."/>
            <person name="Ding Y."/>
            <person name="Chen G."/>
            <person name="Hawes A."/>
            <person name="Holder M."/>
            <person name="Jhangiani S."/>
            <person name="Johnson A."/>
            <person name="Khan Z."/>
            <person name="Li Z."/>
            <person name="Liu W."/>
            <person name="Liu X."/>
            <person name="Perez L."/>
            <person name="Shen H."/>
            <person name="Wang Q."/>
            <person name="Watt J."/>
            <person name="Xi L."/>
            <person name="Xin Y."/>
            <person name="Zhou J."/>
            <person name="Deng J."/>
            <person name="Jiang H."/>
            <person name="Liu Y."/>
            <person name="Qu J."/>
            <person name="Song X.-Z."/>
            <person name="Zhang L."/>
            <person name="Villasana D."/>
            <person name="Johnson A."/>
            <person name="Liu J."/>
            <person name="Liyanage D."/>
            <person name="Lorensuhewa L."/>
            <person name="Robinson T."/>
            <person name="Song A."/>
            <person name="Song B.-B."/>
            <person name="Dinh H."/>
            <person name="Thornton R."/>
            <person name="Coyle M."/>
            <person name="Francisco L."/>
            <person name="Jackson L."/>
            <person name="Javaid M."/>
            <person name="Korchina V."/>
            <person name="Kovar C."/>
            <person name="Mata R."/>
            <person name="Mathew T."/>
            <person name="Ngo R."/>
            <person name="Nguyen L."/>
            <person name="Nguyen N."/>
            <person name="Okwuonu G."/>
            <person name="Ongeri F."/>
            <person name="Pham C."/>
            <person name="Simmons D."/>
            <person name="Wilczek-Boney K."/>
            <person name="Hale W."/>
            <person name="Jakkamsetti A."/>
            <person name="Pham P."/>
            <person name="Ruth R."/>
            <person name="San Lucas F."/>
            <person name="Warren J."/>
            <person name="Zhang J."/>
            <person name="Zhao Z."/>
            <person name="Zhou C."/>
            <person name="Zhu D."/>
            <person name="Lee S."/>
            <person name="Bess C."/>
            <person name="Blankenburg K."/>
            <person name="Forbes L."/>
            <person name="Fu Q."/>
            <person name="Gubbala S."/>
            <person name="Hirani K."/>
            <person name="Jayaseelan J.C."/>
            <person name="Lara F."/>
            <person name="Munidasa M."/>
            <person name="Palculict T."/>
            <person name="Patil S."/>
            <person name="Pu L.-L."/>
            <person name="Saada N."/>
            <person name="Tang L."/>
            <person name="Weissenberger G."/>
            <person name="Zhu Y."/>
            <person name="Hemphill L."/>
            <person name="Shang Y."/>
            <person name="Youmans B."/>
            <person name="Ayvaz T."/>
            <person name="Ross M."/>
            <person name="Santibanez J."/>
            <person name="Aqrawi P."/>
            <person name="Gross S."/>
            <person name="Joshi V."/>
            <person name="Fowler G."/>
            <person name="Nazareth L."/>
            <person name="Reid J."/>
            <person name="Worley K."/>
            <person name="Petrosino J."/>
            <person name="Highlander S."/>
            <person name="Gibbs R."/>
        </authorList>
    </citation>
    <scope>NUCLEOTIDE SEQUENCE [LARGE SCALE GENOMIC DNA]</scope>
    <source>
        <strain evidence="2">ATCC 33030</strain>
    </source>
</reference>
<dbReference type="Proteomes" id="UP000004208">
    <property type="component" value="Unassembled WGS sequence"/>
</dbReference>
<feature type="transmembrane region" description="Helical" evidence="1">
    <location>
        <begin position="20"/>
        <end position="41"/>
    </location>
</feature>
<dbReference type="AlphaFoldDB" id="D7WCZ4"/>
<proteinExistence type="predicted"/>
<keyword evidence="1" id="KW-0812">Transmembrane</keyword>
<dbReference type="EMBL" id="ACLJ02000003">
    <property type="protein sequence ID" value="EFK54025.1"/>
    <property type="molecule type" value="Genomic_DNA"/>
</dbReference>
<keyword evidence="1" id="KW-0472">Membrane</keyword>
<keyword evidence="1" id="KW-1133">Transmembrane helix</keyword>
<dbReference type="HOGENOM" id="CLU_028459_1_0_11"/>
<name>D7WCZ4_9CORY</name>
<accession>D7WCZ4</accession>
<evidence type="ECO:0000313" key="3">
    <source>
        <dbReference type="Proteomes" id="UP000004208"/>
    </source>
</evidence>
<sequence>MTTQQGAQEGLRKPPRGCAIFIGVLLAIIALVAVFIGRGGLGEGSFISGRGSKEVTGVIGSEKREYFEDPEVVDRLTELGFTVNFTTAGSRRIANETNLAQQDFVFPSSGPAAQKITDQDSNYSVEYPFFSPMAVATFKPIARILEKEGVATEAAGKYTLDVGEFITLTQQGKRWRDFGNTFPSQRNVQVATTDIRTSNSAAMWLAILAWEFGESNPDKADDIGWLTNQIAPFFTGQGYTQSSSAGPFADYLSQGMGAVPMVLVYEAQFLGEQMKESSRIKDDMVLMHLEPTVLANHGIVGISPEGKELAQALASDQELQQLAARHGFRPATGDYLTTAMEGHGLGSPAHYDNSVDPPSFDRMEKLIEGVGNRYGSVPPRNREEQEK</sequence>
<comment type="caution">
    <text evidence="2">The sequence shown here is derived from an EMBL/GenBank/DDBJ whole genome shotgun (WGS) entry which is preliminary data.</text>
</comment>
<dbReference type="eggNOG" id="COG1613">
    <property type="taxonomic scope" value="Bacteria"/>
</dbReference>
<keyword evidence="3" id="KW-1185">Reference proteome</keyword>
<organism evidence="2 3">
    <name type="scientific">Corynebacterium genitalium ATCC 33030</name>
    <dbReference type="NCBI Taxonomy" id="585529"/>
    <lineage>
        <taxon>Bacteria</taxon>
        <taxon>Bacillati</taxon>
        <taxon>Actinomycetota</taxon>
        <taxon>Actinomycetes</taxon>
        <taxon>Mycobacteriales</taxon>
        <taxon>Corynebacteriaceae</taxon>
        <taxon>Corynebacterium</taxon>
    </lineage>
</organism>
<dbReference type="RefSeq" id="WP_005290268.1">
    <property type="nucleotide sequence ID" value="NZ_CM000961.1"/>
</dbReference>
<gene>
    <name evidence="2" type="ORF">HMPREF0291_11682</name>
</gene>
<evidence type="ECO:0000313" key="2">
    <source>
        <dbReference type="EMBL" id="EFK54025.1"/>
    </source>
</evidence>
<evidence type="ECO:0000256" key="1">
    <source>
        <dbReference type="SAM" id="Phobius"/>
    </source>
</evidence>
<protein>
    <recommendedName>
        <fullName evidence="4">Bacterial extracellular solute-binding protein</fullName>
    </recommendedName>
</protein>
<evidence type="ECO:0008006" key="4">
    <source>
        <dbReference type="Google" id="ProtNLM"/>
    </source>
</evidence>